<feature type="region of interest" description="Disordered" evidence="2">
    <location>
        <begin position="1"/>
        <end position="59"/>
    </location>
</feature>
<reference evidence="4 5" key="1">
    <citation type="journal article" date="2019" name="Genome Biol. Evol.">
        <title>Genomic Plasticity Mediated by Transposable Elements in the Plant Pathogenic Fungus Colletotrichum higginsianum.</title>
        <authorList>
            <person name="Tsushima A."/>
            <person name="Gan P."/>
            <person name="Kumakura N."/>
            <person name="Narusaka M."/>
            <person name="Takano Y."/>
            <person name="Narusaka Y."/>
            <person name="Shirasu K."/>
        </authorList>
    </citation>
    <scope>NUCLEOTIDE SEQUENCE [LARGE SCALE GENOMIC DNA]</scope>
    <source>
        <strain evidence="4 5">MAFF305635-RFP</strain>
    </source>
</reference>
<organism evidence="4 5">
    <name type="scientific">Colletotrichum higginsianum</name>
    <dbReference type="NCBI Taxonomy" id="80884"/>
    <lineage>
        <taxon>Eukaryota</taxon>
        <taxon>Fungi</taxon>
        <taxon>Dikarya</taxon>
        <taxon>Ascomycota</taxon>
        <taxon>Pezizomycotina</taxon>
        <taxon>Sordariomycetes</taxon>
        <taxon>Hypocreomycetidae</taxon>
        <taxon>Glomerellales</taxon>
        <taxon>Glomerellaceae</taxon>
        <taxon>Colletotrichum</taxon>
        <taxon>Colletotrichum destructivum species complex</taxon>
    </lineage>
</organism>
<evidence type="ECO:0000259" key="3">
    <source>
        <dbReference type="Pfam" id="PF01926"/>
    </source>
</evidence>
<feature type="domain" description="G" evidence="3">
    <location>
        <begin position="69"/>
        <end position="135"/>
    </location>
</feature>
<evidence type="ECO:0000256" key="1">
    <source>
        <dbReference type="SAM" id="Coils"/>
    </source>
</evidence>
<dbReference type="GO" id="GO:0005525">
    <property type="term" value="F:GTP binding"/>
    <property type="evidence" value="ECO:0007669"/>
    <property type="project" value="InterPro"/>
</dbReference>
<evidence type="ECO:0000256" key="2">
    <source>
        <dbReference type="SAM" id="MobiDB-lite"/>
    </source>
</evidence>
<dbReference type="Pfam" id="PF01926">
    <property type="entry name" value="MMR_HSR1"/>
    <property type="match status" value="1"/>
</dbReference>
<dbReference type="CDD" id="cd00882">
    <property type="entry name" value="Ras_like_GTPase"/>
    <property type="match status" value="1"/>
</dbReference>
<sequence>MSSAHSYAKASFAQRQPYRLENYSGPDEQNKDSSDADSLDSVEDENGDSPQDANVFRGVDKPKSSDVFIAVMGATGSGKSSFISLCCGKAVKLGHDLNPGTSTIEVYAYEISPDQTVYLIDTPGFNDMERSDTEVLREIADWLNKSYETDILLRGILYFHRITDTRMQGSARKNILLFSKLCGDEALKNVLLVTSMWDKLPKSQISDAKGKEKQLVETHEYWGFMVSKGSTVLRHRNTADSARAIVNRLVNGKGCAIKLDVQEQMVDKKQTLNETAAGRELNAAVAKERRKWEREMQDTQEQMREFMRARDEEAKQVLCEMKKEDAQRPTHKDRRAQEKEWQRELREMRETQDQMREAMRAQEKESQQALHEMREEYNQRLARLERDKEHMQVDIELLRGQLS</sequence>
<dbReference type="OrthoDB" id="8954335at2759"/>
<evidence type="ECO:0000313" key="4">
    <source>
        <dbReference type="EMBL" id="TIC91261.1"/>
    </source>
</evidence>
<dbReference type="Proteomes" id="UP000305883">
    <property type="component" value="Unassembled WGS sequence"/>
</dbReference>
<dbReference type="EMBL" id="MWPZ01000010">
    <property type="protein sequence ID" value="TIC91261.1"/>
    <property type="molecule type" value="Genomic_DNA"/>
</dbReference>
<name>A0A4T0VHA0_9PEZI</name>
<dbReference type="SUPFAM" id="SSF52540">
    <property type="entry name" value="P-loop containing nucleoside triphosphate hydrolases"/>
    <property type="match status" value="1"/>
</dbReference>
<feature type="coiled-coil region" evidence="1">
    <location>
        <begin position="282"/>
        <end position="401"/>
    </location>
</feature>
<evidence type="ECO:0000313" key="5">
    <source>
        <dbReference type="Proteomes" id="UP000305883"/>
    </source>
</evidence>
<proteinExistence type="predicted"/>
<comment type="caution">
    <text evidence="4">The sequence shown here is derived from an EMBL/GenBank/DDBJ whole genome shotgun (WGS) entry which is preliminary data.</text>
</comment>
<keyword evidence="1" id="KW-0175">Coiled coil</keyword>
<dbReference type="AlphaFoldDB" id="A0A4T0VHA0"/>
<accession>A0A4T0VHA0</accession>
<dbReference type="Gene3D" id="3.40.50.300">
    <property type="entry name" value="P-loop containing nucleotide triphosphate hydrolases"/>
    <property type="match status" value="1"/>
</dbReference>
<protein>
    <recommendedName>
        <fullName evidence="3">G domain-containing protein</fullName>
    </recommendedName>
</protein>
<feature type="compositionally biased region" description="Acidic residues" evidence="2">
    <location>
        <begin position="35"/>
        <end position="47"/>
    </location>
</feature>
<dbReference type="InterPro" id="IPR006073">
    <property type="entry name" value="GTP-bd"/>
</dbReference>
<dbReference type="InterPro" id="IPR027417">
    <property type="entry name" value="P-loop_NTPase"/>
</dbReference>
<gene>
    <name evidence="4" type="ORF">CH35J_011313</name>
</gene>